<evidence type="ECO:0000313" key="4">
    <source>
        <dbReference type="EMBL" id="MEF2967976.1"/>
    </source>
</evidence>
<dbReference type="EMBL" id="JAZHPZ010000011">
    <property type="protein sequence ID" value="MEF2967976.1"/>
    <property type="molecule type" value="Genomic_DNA"/>
</dbReference>
<evidence type="ECO:0000259" key="3">
    <source>
        <dbReference type="PROSITE" id="PS50977"/>
    </source>
</evidence>
<sequence>MEEIKKRQILKTAMDIFKEKGYFAASMQEIAEACGMAKASIYKVFPSKEDLFTGVFADVHRTMFEEARELDRVLRLEGEPPKEILRRKIEFQLQYMLENYFFTSEFKELPVTENENFQNAWRKKRADLLSWHRDCFREAYGEAVAPYLWDVVAIFRGMLKEYLSHANQHVIGLPMSELAGFLAGRIDAVVNELLQSKPDPVLKESGVYFNDINPADFMTKQESLKEFLHSFSRRIAGLQSPEPVRRELLEVVSLLQQQLDGEESPNPTLVKVYVSYLDSVSDLSPYVRQLNLMLSQMER</sequence>
<keyword evidence="1 2" id="KW-0238">DNA-binding</keyword>
<dbReference type="InterPro" id="IPR009057">
    <property type="entry name" value="Homeodomain-like_sf"/>
</dbReference>
<proteinExistence type="predicted"/>
<dbReference type="Gene3D" id="1.10.357.10">
    <property type="entry name" value="Tetracycline Repressor, domain 2"/>
    <property type="match status" value="1"/>
</dbReference>
<comment type="caution">
    <text evidence="4">The sequence shown here is derived from an EMBL/GenBank/DDBJ whole genome shotgun (WGS) entry which is preliminary data.</text>
</comment>
<keyword evidence="5" id="KW-1185">Reference proteome</keyword>
<dbReference type="Proteomes" id="UP001306950">
    <property type="component" value="Unassembled WGS sequence"/>
</dbReference>
<protein>
    <submittedName>
        <fullName evidence="4">TetR/AcrR family transcriptional regulator</fullName>
    </submittedName>
</protein>
<dbReference type="PROSITE" id="PS50977">
    <property type="entry name" value="HTH_TETR_2"/>
    <property type="match status" value="1"/>
</dbReference>
<evidence type="ECO:0000313" key="5">
    <source>
        <dbReference type="Proteomes" id="UP001306950"/>
    </source>
</evidence>
<dbReference type="PANTHER" id="PTHR43479:SF22">
    <property type="entry name" value="TRANSCRIPTIONAL REGULATOR, TETR FAMILY"/>
    <property type="match status" value="1"/>
</dbReference>
<dbReference type="RefSeq" id="WP_331848186.1">
    <property type="nucleotide sequence ID" value="NZ_JAZHPZ010000011.1"/>
</dbReference>
<evidence type="ECO:0000256" key="2">
    <source>
        <dbReference type="PROSITE-ProRule" id="PRU00335"/>
    </source>
</evidence>
<dbReference type="PRINTS" id="PR00455">
    <property type="entry name" value="HTHTETR"/>
</dbReference>
<name>A0ABU7VW87_9BACL</name>
<feature type="DNA-binding region" description="H-T-H motif" evidence="2">
    <location>
        <begin position="26"/>
        <end position="45"/>
    </location>
</feature>
<dbReference type="InterPro" id="IPR050624">
    <property type="entry name" value="HTH-type_Tx_Regulator"/>
</dbReference>
<accession>A0ABU7VW87</accession>
<dbReference type="PANTHER" id="PTHR43479">
    <property type="entry name" value="ACREF/ENVCD OPERON REPRESSOR-RELATED"/>
    <property type="match status" value="1"/>
</dbReference>
<organism evidence="4 5">
    <name type="scientific">Paenibacillus haidiansis</name>
    <dbReference type="NCBI Taxonomy" id="1574488"/>
    <lineage>
        <taxon>Bacteria</taxon>
        <taxon>Bacillati</taxon>
        <taxon>Bacillota</taxon>
        <taxon>Bacilli</taxon>
        <taxon>Bacillales</taxon>
        <taxon>Paenibacillaceae</taxon>
        <taxon>Paenibacillus</taxon>
    </lineage>
</organism>
<dbReference type="SUPFAM" id="SSF46689">
    <property type="entry name" value="Homeodomain-like"/>
    <property type="match status" value="1"/>
</dbReference>
<feature type="domain" description="HTH tetR-type" evidence="3">
    <location>
        <begin position="3"/>
        <end position="63"/>
    </location>
</feature>
<gene>
    <name evidence="4" type="ORF">V3851_19270</name>
</gene>
<dbReference type="Pfam" id="PF00440">
    <property type="entry name" value="TetR_N"/>
    <property type="match status" value="1"/>
</dbReference>
<reference evidence="4 5" key="1">
    <citation type="submission" date="2024-02" db="EMBL/GenBank/DDBJ databases">
        <title>A nitrogen-fixing paenibacillus bacterium.</title>
        <authorList>
            <person name="Zhang W.L."/>
            <person name="Chen S.F."/>
        </authorList>
    </citation>
    <scope>NUCLEOTIDE SEQUENCE [LARGE SCALE GENOMIC DNA]</scope>
    <source>
        <strain evidence="4 5">M1</strain>
    </source>
</reference>
<dbReference type="InterPro" id="IPR001647">
    <property type="entry name" value="HTH_TetR"/>
</dbReference>
<evidence type="ECO:0000256" key="1">
    <source>
        <dbReference type="ARBA" id="ARBA00023125"/>
    </source>
</evidence>